<protein>
    <submittedName>
        <fullName evidence="2">DUF4331 domain-containing protein</fullName>
    </submittedName>
</protein>
<organism evidence="1 2">
    <name type="scientific">Steinernema glaseri</name>
    <dbReference type="NCBI Taxonomy" id="37863"/>
    <lineage>
        <taxon>Eukaryota</taxon>
        <taxon>Metazoa</taxon>
        <taxon>Ecdysozoa</taxon>
        <taxon>Nematoda</taxon>
        <taxon>Chromadorea</taxon>
        <taxon>Rhabditida</taxon>
        <taxon>Tylenchina</taxon>
        <taxon>Panagrolaimomorpha</taxon>
        <taxon>Strongyloidoidea</taxon>
        <taxon>Steinernematidae</taxon>
        <taxon>Steinernema</taxon>
    </lineage>
</organism>
<evidence type="ECO:0000313" key="1">
    <source>
        <dbReference type="Proteomes" id="UP000095287"/>
    </source>
</evidence>
<name>A0A1I7Y3M3_9BILA</name>
<accession>A0A1I7Y3M3</accession>
<keyword evidence="1" id="KW-1185">Reference proteome</keyword>
<dbReference type="Proteomes" id="UP000095287">
    <property type="component" value="Unplaced"/>
</dbReference>
<reference evidence="2" key="1">
    <citation type="submission" date="2016-11" db="UniProtKB">
        <authorList>
            <consortium name="WormBaseParasite"/>
        </authorList>
    </citation>
    <scope>IDENTIFICATION</scope>
</reference>
<dbReference type="AlphaFoldDB" id="A0A1I7Y3M3"/>
<dbReference type="WBParaSite" id="L893_g124.t1">
    <property type="protein sequence ID" value="L893_g124.t1"/>
    <property type="gene ID" value="L893_g124"/>
</dbReference>
<sequence>MEVRRSFNLNPDTQVITVTIEYAHDDGSTSEVRIMCNPWADAEEVPMTVIINFFPSPSNRQPSGSGKTPGP</sequence>
<evidence type="ECO:0000313" key="2">
    <source>
        <dbReference type="WBParaSite" id="L893_g124.t1"/>
    </source>
</evidence>
<proteinExistence type="predicted"/>